<dbReference type="STRING" id="198092.SAMN02745194_03125"/>
<accession>A0A1M6LC98</accession>
<gene>
    <name evidence="1" type="ORF">SAMN02745194_03125</name>
</gene>
<organism evidence="1 2">
    <name type="scientific">Muricoccus roseus</name>
    <dbReference type="NCBI Taxonomy" id="198092"/>
    <lineage>
        <taxon>Bacteria</taxon>
        <taxon>Pseudomonadati</taxon>
        <taxon>Pseudomonadota</taxon>
        <taxon>Alphaproteobacteria</taxon>
        <taxon>Acetobacterales</taxon>
        <taxon>Roseomonadaceae</taxon>
        <taxon>Muricoccus</taxon>
    </lineage>
</organism>
<proteinExistence type="predicted"/>
<name>A0A1M6LC98_9PROT</name>
<dbReference type="EMBL" id="FQZF01000018">
    <property type="protein sequence ID" value="SHJ68851.1"/>
    <property type="molecule type" value="Genomic_DNA"/>
</dbReference>
<sequence length="85" mass="9211">MSDTIQVGVFAGMSRAALEGYRTRLQEALLTFGLGEKTVTVSYTQGTGARSVTFSATDEEKIRGIIRQINAALGIRRGARSVVFR</sequence>
<dbReference type="GO" id="GO:0019058">
    <property type="term" value="P:viral life cycle"/>
    <property type="evidence" value="ECO:0007669"/>
    <property type="project" value="InterPro"/>
</dbReference>
<dbReference type="Gene3D" id="3.30.1580.10">
    <property type="entry name" value="Head-to-tail joining protein W"/>
    <property type="match status" value="1"/>
</dbReference>
<protein>
    <submittedName>
        <fullName evidence="1">GpW protein</fullName>
    </submittedName>
</protein>
<evidence type="ECO:0000313" key="2">
    <source>
        <dbReference type="Proteomes" id="UP000184387"/>
    </source>
</evidence>
<dbReference type="InterPro" id="IPR036626">
    <property type="entry name" value="GpW_sf"/>
</dbReference>
<dbReference type="AlphaFoldDB" id="A0A1M6LC98"/>
<dbReference type="RefSeq" id="WP_073136343.1">
    <property type="nucleotide sequence ID" value="NZ_FQZF01000018.1"/>
</dbReference>
<evidence type="ECO:0000313" key="1">
    <source>
        <dbReference type="EMBL" id="SHJ68851.1"/>
    </source>
</evidence>
<dbReference type="SUPFAM" id="SSF64210">
    <property type="entry name" value="Head-to-tail joining protein W, gpW"/>
    <property type="match status" value="1"/>
</dbReference>
<reference evidence="1 2" key="1">
    <citation type="submission" date="2016-11" db="EMBL/GenBank/DDBJ databases">
        <authorList>
            <person name="Jaros S."/>
            <person name="Januszkiewicz K."/>
            <person name="Wedrychowicz H."/>
        </authorList>
    </citation>
    <scope>NUCLEOTIDE SEQUENCE [LARGE SCALE GENOMIC DNA]</scope>
    <source>
        <strain evidence="1 2">DSM 14916</strain>
    </source>
</reference>
<keyword evidence="2" id="KW-1185">Reference proteome</keyword>
<dbReference type="Proteomes" id="UP000184387">
    <property type="component" value="Unassembled WGS sequence"/>
</dbReference>